<evidence type="ECO:0000256" key="3">
    <source>
        <dbReference type="ARBA" id="ARBA00008307"/>
    </source>
</evidence>
<feature type="domain" description="Mab-21-like nucleotidyltransferase" evidence="12">
    <location>
        <begin position="85"/>
        <end position="270"/>
    </location>
</feature>
<sequence>MTSVPPEAATMRIKTRVSDKKVLAELDRCLVEANRKHLISCNKRDLHETRTRVEQIINKIVAAMIKQSPTFSKLYCKIFGVGSSYEQTKIEKPNEFDVDIVLKIPEVAKPVLQHGEVGGFAHVQLENFEVLSKVDPDMYRTLKVFVDQENFLLSEEMMLLFIQKVFNDAKLHDFPDGVIKIASKEYRITKVEYIEPALTLNIDGPEFSVSVDLVASFLLGANFWPPDNYRKNPYSPENDFFLAPARPIQNHPHKERFWRLSFHVQERQIIFHRYRLKPAMRVLKKICGHFNQTVYSYIIKTIFLWELYTENPSLSSDTPLLWKSSLSYIVLYMLEKYLQCLKEGTISHFWDARLNLLSYLSQQEIEQYRSQIDALLEDIKHNPHPEVLLKYLK</sequence>
<dbReference type="Pfam" id="PF20266">
    <property type="entry name" value="Mab-21_C"/>
    <property type="match status" value="1"/>
</dbReference>
<evidence type="ECO:0000313" key="14">
    <source>
        <dbReference type="EMBL" id="KAJ3660805.1"/>
    </source>
</evidence>
<dbReference type="SMART" id="SM01265">
    <property type="entry name" value="Mab-21"/>
    <property type="match status" value="1"/>
</dbReference>
<dbReference type="PANTHER" id="PTHR10656:SF42">
    <property type="entry name" value="CYCLIC GMP-AMP SYNTHASE-LIKE PROTEIN-RELATED"/>
    <property type="match status" value="1"/>
</dbReference>
<evidence type="ECO:0000256" key="5">
    <source>
        <dbReference type="ARBA" id="ARBA00022695"/>
    </source>
</evidence>
<protein>
    <recommendedName>
        <fullName evidence="16">Cyclic GMP-AMP synthase</fullName>
    </recommendedName>
</protein>
<evidence type="ECO:0000256" key="10">
    <source>
        <dbReference type="ARBA" id="ARBA00023134"/>
    </source>
</evidence>
<keyword evidence="9" id="KW-0460">Magnesium</keyword>
<evidence type="ECO:0000259" key="13">
    <source>
        <dbReference type="Pfam" id="PF20266"/>
    </source>
</evidence>
<feature type="domain" description="Mab-21-like HhH/H2TH-like" evidence="13">
    <location>
        <begin position="276"/>
        <end position="373"/>
    </location>
</feature>
<keyword evidence="5" id="KW-0548">Nucleotidyltransferase</keyword>
<organism evidence="14 15">
    <name type="scientific">Zophobas morio</name>
    <dbReference type="NCBI Taxonomy" id="2755281"/>
    <lineage>
        <taxon>Eukaryota</taxon>
        <taxon>Metazoa</taxon>
        <taxon>Ecdysozoa</taxon>
        <taxon>Arthropoda</taxon>
        <taxon>Hexapoda</taxon>
        <taxon>Insecta</taxon>
        <taxon>Pterygota</taxon>
        <taxon>Neoptera</taxon>
        <taxon>Endopterygota</taxon>
        <taxon>Coleoptera</taxon>
        <taxon>Polyphaga</taxon>
        <taxon>Cucujiformia</taxon>
        <taxon>Tenebrionidae</taxon>
        <taxon>Zophobas</taxon>
    </lineage>
</organism>
<dbReference type="Gene3D" id="3.30.460.90">
    <property type="match status" value="1"/>
</dbReference>
<comment type="similarity">
    <text evidence="3">Belongs to the mab-21 family.</text>
</comment>
<dbReference type="InterPro" id="IPR046903">
    <property type="entry name" value="Mab-21-like_nuc_Trfase"/>
</dbReference>
<evidence type="ECO:0000256" key="4">
    <source>
        <dbReference type="ARBA" id="ARBA00022679"/>
    </source>
</evidence>
<evidence type="ECO:0000256" key="11">
    <source>
        <dbReference type="ARBA" id="ARBA00023211"/>
    </source>
</evidence>
<dbReference type="InterPro" id="IPR046906">
    <property type="entry name" value="Mab-21_HhH/H2TH-like"/>
</dbReference>
<dbReference type="Proteomes" id="UP001168821">
    <property type="component" value="Unassembled WGS sequence"/>
</dbReference>
<comment type="cofactor">
    <cofactor evidence="2">
        <name>Mg(2+)</name>
        <dbReference type="ChEBI" id="CHEBI:18420"/>
    </cofactor>
</comment>
<keyword evidence="7" id="KW-0547">Nucleotide-binding</keyword>
<gene>
    <name evidence="14" type="ORF">Zmor_005236</name>
</gene>
<name>A0AA38IRR8_9CUCU</name>
<evidence type="ECO:0000256" key="2">
    <source>
        <dbReference type="ARBA" id="ARBA00001946"/>
    </source>
</evidence>
<keyword evidence="8" id="KW-0067">ATP-binding</keyword>
<keyword evidence="4" id="KW-0808">Transferase</keyword>
<evidence type="ECO:0000259" key="12">
    <source>
        <dbReference type="Pfam" id="PF03281"/>
    </source>
</evidence>
<keyword evidence="10" id="KW-0342">GTP-binding</keyword>
<dbReference type="GO" id="GO:0005524">
    <property type="term" value="F:ATP binding"/>
    <property type="evidence" value="ECO:0007669"/>
    <property type="project" value="UniProtKB-KW"/>
</dbReference>
<dbReference type="Pfam" id="PF03281">
    <property type="entry name" value="Mab-21"/>
    <property type="match status" value="1"/>
</dbReference>
<evidence type="ECO:0008006" key="16">
    <source>
        <dbReference type="Google" id="ProtNLM"/>
    </source>
</evidence>
<evidence type="ECO:0000313" key="15">
    <source>
        <dbReference type="Proteomes" id="UP001168821"/>
    </source>
</evidence>
<comment type="cofactor">
    <cofactor evidence="1">
        <name>Mn(2+)</name>
        <dbReference type="ChEBI" id="CHEBI:29035"/>
    </cofactor>
</comment>
<dbReference type="PANTHER" id="PTHR10656">
    <property type="entry name" value="CELL FATE DETERMINING PROTEIN MAB21-RELATED"/>
    <property type="match status" value="1"/>
</dbReference>
<dbReference type="GO" id="GO:0005525">
    <property type="term" value="F:GTP binding"/>
    <property type="evidence" value="ECO:0007669"/>
    <property type="project" value="UniProtKB-KW"/>
</dbReference>
<accession>A0AA38IRR8</accession>
<comment type="caution">
    <text evidence="14">The sequence shown here is derived from an EMBL/GenBank/DDBJ whole genome shotgun (WGS) entry which is preliminary data.</text>
</comment>
<reference evidence="14" key="1">
    <citation type="journal article" date="2023" name="G3 (Bethesda)">
        <title>Whole genome assemblies of Zophobas morio and Tenebrio molitor.</title>
        <authorList>
            <person name="Kaur S."/>
            <person name="Stinson S.A."/>
            <person name="diCenzo G.C."/>
        </authorList>
    </citation>
    <scope>NUCLEOTIDE SEQUENCE</scope>
    <source>
        <strain evidence="14">QUZm001</strain>
    </source>
</reference>
<evidence type="ECO:0000256" key="1">
    <source>
        <dbReference type="ARBA" id="ARBA00001936"/>
    </source>
</evidence>
<dbReference type="AlphaFoldDB" id="A0AA38IRR8"/>
<evidence type="ECO:0000256" key="7">
    <source>
        <dbReference type="ARBA" id="ARBA00022741"/>
    </source>
</evidence>
<evidence type="ECO:0000256" key="6">
    <source>
        <dbReference type="ARBA" id="ARBA00022723"/>
    </source>
</evidence>
<dbReference type="Gene3D" id="1.10.1410.40">
    <property type="match status" value="1"/>
</dbReference>
<keyword evidence="6" id="KW-0479">Metal-binding</keyword>
<dbReference type="GO" id="GO:0046872">
    <property type="term" value="F:metal ion binding"/>
    <property type="evidence" value="ECO:0007669"/>
    <property type="project" value="UniProtKB-KW"/>
</dbReference>
<keyword evidence="15" id="KW-1185">Reference proteome</keyword>
<proteinExistence type="inferred from homology"/>
<keyword evidence="11" id="KW-0464">Manganese</keyword>
<evidence type="ECO:0000256" key="8">
    <source>
        <dbReference type="ARBA" id="ARBA00022840"/>
    </source>
</evidence>
<dbReference type="EMBL" id="JALNTZ010000002">
    <property type="protein sequence ID" value="KAJ3660805.1"/>
    <property type="molecule type" value="Genomic_DNA"/>
</dbReference>
<dbReference type="InterPro" id="IPR024810">
    <property type="entry name" value="MAB21L/cGLR"/>
</dbReference>
<dbReference type="GO" id="GO:0016779">
    <property type="term" value="F:nucleotidyltransferase activity"/>
    <property type="evidence" value="ECO:0007669"/>
    <property type="project" value="UniProtKB-KW"/>
</dbReference>
<evidence type="ECO:0000256" key="9">
    <source>
        <dbReference type="ARBA" id="ARBA00022842"/>
    </source>
</evidence>